<dbReference type="InterPro" id="IPR001555">
    <property type="entry name" value="GART_AS"/>
</dbReference>
<evidence type="ECO:0000256" key="3">
    <source>
        <dbReference type="ARBA" id="ARBA00022679"/>
    </source>
</evidence>
<dbReference type="GO" id="GO:0005829">
    <property type="term" value="C:cytosol"/>
    <property type="evidence" value="ECO:0007669"/>
    <property type="project" value="TreeGrafter"/>
</dbReference>
<accession>A0A449AQM1</accession>
<dbReference type="NCBIfam" id="TIGR00460">
    <property type="entry name" value="fmt"/>
    <property type="match status" value="1"/>
</dbReference>
<dbReference type="RefSeq" id="WP_004795036.1">
    <property type="nucleotide sequence ID" value="NZ_LR215010.1"/>
</dbReference>
<dbReference type="AlphaFoldDB" id="A0A449AQM1"/>
<dbReference type="InterPro" id="IPR005793">
    <property type="entry name" value="Formyl_trans_C"/>
</dbReference>
<evidence type="ECO:0000256" key="4">
    <source>
        <dbReference type="ARBA" id="ARBA00022917"/>
    </source>
</evidence>
<evidence type="ECO:0000256" key="5">
    <source>
        <dbReference type="HAMAP-Rule" id="MF_00182"/>
    </source>
</evidence>
<dbReference type="PANTHER" id="PTHR11138">
    <property type="entry name" value="METHIONYL-TRNA FORMYLTRANSFERASE"/>
    <property type="match status" value="1"/>
</dbReference>
<dbReference type="InterPro" id="IPR036477">
    <property type="entry name" value="Formyl_transf_N_sf"/>
</dbReference>
<sequence length="284" mass="32242">MNKPKEKIVLVGTPEFSVPVFEEIIRNFNVVAIISQPDKPANRGYKIEPTPTKLLAQKYNIKVFQPDKIGEIYEELKELEYDIMISCAFGQYIPMKVLELAKIASINIHGSLLPKYRGAAPIQYSLLNGDSETGITLIYMTKAMDAGDMIFSERIKISEFDTSDSLFQKISILAKNVISDWINRFIKNDFIAQKQNESAVILSPKLLKEDALLIDSLTTFEAFNKIRAFSSNPGAYIILNGKRVKIYYATRNKVPNSIEIKFADGSLYATDYQYESKKRINLLK</sequence>
<protein>
    <recommendedName>
        <fullName evidence="2 5">Methionyl-tRNA formyltransferase</fullName>
        <ecNumber evidence="2 5">2.1.2.9</ecNumber>
    </recommendedName>
</protein>
<gene>
    <name evidence="8" type="primary">MCYN0480</name>
    <name evidence="5" type="synonym">fmt</name>
    <name evidence="8" type="ORF">NCTC10146_00323</name>
</gene>
<dbReference type="PROSITE" id="PS00373">
    <property type="entry name" value="GART"/>
    <property type="match status" value="1"/>
</dbReference>
<comment type="similarity">
    <text evidence="1 5">Belongs to the Fmt family.</text>
</comment>
<dbReference type="HAMAP" id="MF_00182">
    <property type="entry name" value="Formyl_trans"/>
    <property type="match status" value="1"/>
</dbReference>
<evidence type="ECO:0000313" key="9">
    <source>
        <dbReference type="Proteomes" id="UP000290495"/>
    </source>
</evidence>
<dbReference type="Pfam" id="PF02911">
    <property type="entry name" value="Formyl_trans_C"/>
    <property type="match status" value="1"/>
</dbReference>
<dbReference type="EC" id="2.1.2.9" evidence="2 5"/>
<dbReference type="InterPro" id="IPR002376">
    <property type="entry name" value="Formyl_transf_N"/>
</dbReference>
<evidence type="ECO:0000259" key="7">
    <source>
        <dbReference type="Pfam" id="PF02911"/>
    </source>
</evidence>
<evidence type="ECO:0000313" key="8">
    <source>
        <dbReference type="EMBL" id="VEU68865.1"/>
    </source>
</evidence>
<dbReference type="Pfam" id="PF00551">
    <property type="entry name" value="Formyl_trans_N"/>
    <property type="match status" value="1"/>
</dbReference>
<dbReference type="CDD" id="cd08646">
    <property type="entry name" value="FMT_core_Met-tRNA-FMT_N"/>
    <property type="match status" value="1"/>
</dbReference>
<proteinExistence type="inferred from homology"/>
<keyword evidence="4 5" id="KW-0648">Protein biosynthesis</keyword>
<dbReference type="GO" id="GO:0004479">
    <property type="term" value="F:methionyl-tRNA formyltransferase activity"/>
    <property type="evidence" value="ECO:0007669"/>
    <property type="project" value="UniProtKB-UniRule"/>
</dbReference>
<keyword evidence="3 5" id="KW-0808">Transferase</keyword>
<organism evidence="8 9">
    <name type="scientific">Mycoplasmopsis canis</name>
    <dbReference type="NCBI Taxonomy" id="29555"/>
    <lineage>
        <taxon>Bacteria</taxon>
        <taxon>Bacillati</taxon>
        <taxon>Mycoplasmatota</taxon>
        <taxon>Mycoplasmoidales</taxon>
        <taxon>Metamycoplasmataceae</taxon>
        <taxon>Mycoplasmopsis</taxon>
    </lineage>
</organism>
<dbReference type="Proteomes" id="UP000290495">
    <property type="component" value="Chromosome"/>
</dbReference>
<comment type="function">
    <text evidence="5">Attaches a formyl group to the free amino group of methionyl-tRNA(fMet). The formyl group appears to play a dual role in the initiator identity of N-formylmethionyl-tRNA by promoting its recognition by IF2 and preventing the misappropriation of this tRNA by the elongation apparatus.</text>
</comment>
<evidence type="ECO:0000256" key="1">
    <source>
        <dbReference type="ARBA" id="ARBA00010699"/>
    </source>
</evidence>
<dbReference type="InterPro" id="IPR041711">
    <property type="entry name" value="Met-tRNA-FMT_N"/>
</dbReference>
<dbReference type="Gene3D" id="3.40.50.12230">
    <property type="match status" value="1"/>
</dbReference>
<feature type="domain" description="Formyl transferase N-terminal" evidence="6">
    <location>
        <begin position="21"/>
        <end position="179"/>
    </location>
</feature>
<name>A0A449AQM1_9BACT</name>
<feature type="domain" description="Formyl transferase C-terminal" evidence="7">
    <location>
        <begin position="208"/>
        <end position="251"/>
    </location>
</feature>
<dbReference type="InterPro" id="IPR011034">
    <property type="entry name" value="Formyl_transferase-like_C_sf"/>
</dbReference>
<dbReference type="SUPFAM" id="SSF50486">
    <property type="entry name" value="FMT C-terminal domain-like"/>
    <property type="match status" value="1"/>
</dbReference>
<dbReference type="EMBL" id="LR215010">
    <property type="protein sequence ID" value="VEU68865.1"/>
    <property type="molecule type" value="Genomic_DNA"/>
</dbReference>
<dbReference type="PANTHER" id="PTHR11138:SF5">
    <property type="entry name" value="METHIONYL-TRNA FORMYLTRANSFERASE, MITOCHONDRIAL"/>
    <property type="match status" value="1"/>
</dbReference>
<dbReference type="InterPro" id="IPR044135">
    <property type="entry name" value="Met-tRNA-FMT_C"/>
</dbReference>
<reference evidence="8 9" key="1">
    <citation type="submission" date="2019-01" db="EMBL/GenBank/DDBJ databases">
        <authorList>
            <consortium name="Pathogen Informatics"/>
        </authorList>
    </citation>
    <scope>NUCLEOTIDE SEQUENCE [LARGE SCALE GENOMIC DNA]</scope>
    <source>
        <strain evidence="8 9">NCTC10146</strain>
    </source>
</reference>
<dbReference type="SUPFAM" id="SSF53328">
    <property type="entry name" value="Formyltransferase"/>
    <property type="match status" value="1"/>
</dbReference>
<evidence type="ECO:0000256" key="2">
    <source>
        <dbReference type="ARBA" id="ARBA00012261"/>
    </source>
</evidence>
<comment type="catalytic activity">
    <reaction evidence="5">
        <text>L-methionyl-tRNA(fMet) + (6R)-10-formyltetrahydrofolate = N-formyl-L-methionyl-tRNA(fMet) + (6S)-5,6,7,8-tetrahydrofolate + H(+)</text>
        <dbReference type="Rhea" id="RHEA:24380"/>
        <dbReference type="Rhea" id="RHEA-COMP:9952"/>
        <dbReference type="Rhea" id="RHEA-COMP:9953"/>
        <dbReference type="ChEBI" id="CHEBI:15378"/>
        <dbReference type="ChEBI" id="CHEBI:57453"/>
        <dbReference type="ChEBI" id="CHEBI:78530"/>
        <dbReference type="ChEBI" id="CHEBI:78844"/>
        <dbReference type="ChEBI" id="CHEBI:195366"/>
        <dbReference type="EC" id="2.1.2.9"/>
    </reaction>
</comment>
<dbReference type="CDD" id="cd08704">
    <property type="entry name" value="Met_tRNA_FMT_C"/>
    <property type="match status" value="1"/>
</dbReference>
<feature type="binding site" evidence="5">
    <location>
        <begin position="111"/>
        <end position="114"/>
    </location>
    <ligand>
        <name>(6S)-5,6,7,8-tetrahydrofolate</name>
        <dbReference type="ChEBI" id="CHEBI:57453"/>
    </ligand>
</feature>
<evidence type="ECO:0000259" key="6">
    <source>
        <dbReference type="Pfam" id="PF00551"/>
    </source>
</evidence>
<dbReference type="InterPro" id="IPR005794">
    <property type="entry name" value="Fmt"/>
</dbReference>